<comment type="caution">
    <text evidence="2">The sequence shown here is derived from an EMBL/GenBank/DDBJ whole genome shotgun (WGS) entry which is preliminary data.</text>
</comment>
<name>A0A4Y7TJ25_COPMI</name>
<dbReference type="OrthoDB" id="3224400at2759"/>
<feature type="compositionally biased region" description="Basic and acidic residues" evidence="1">
    <location>
        <begin position="67"/>
        <end position="79"/>
    </location>
</feature>
<reference evidence="2 3" key="1">
    <citation type="journal article" date="2019" name="Nat. Ecol. Evol.">
        <title>Megaphylogeny resolves global patterns of mushroom evolution.</title>
        <authorList>
            <person name="Varga T."/>
            <person name="Krizsan K."/>
            <person name="Foldi C."/>
            <person name="Dima B."/>
            <person name="Sanchez-Garcia M."/>
            <person name="Sanchez-Ramirez S."/>
            <person name="Szollosi G.J."/>
            <person name="Szarkandi J.G."/>
            <person name="Papp V."/>
            <person name="Albert L."/>
            <person name="Andreopoulos W."/>
            <person name="Angelini C."/>
            <person name="Antonin V."/>
            <person name="Barry K.W."/>
            <person name="Bougher N.L."/>
            <person name="Buchanan P."/>
            <person name="Buyck B."/>
            <person name="Bense V."/>
            <person name="Catcheside P."/>
            <person name="Chovatia M."/>
            <person name="Cooper J."/>
            <person name="Damon W."/>
            <person name="Desjardin D."/>
            <person name="Finy P."/>
            <person name="Geml J."/>
            <person name="Haridas S."/>
            <person name="Hughes K."/>
            <person name="Justo A."/>
            <person name="Karasinski D."/>
            <person name="Kautmanova I."/>
            <person name="Kiss B."/>
            <person name="Kocsube S."/>
            <person name="Kotiranta H."/>
            <person name="LaButti K.M."/>
            <person name="Lechner B.E."/>
            <person name="Liimatainen K."/>
            <person name="Lipzen A."/>
            <person name="Lukacs Z."/>
            <person name="Mihaltcheva S."/>
            <person name="Morgado L.N."/>
            <person name="Niskanen T."/>
            <person name="Noordeloos M.E."/>
            <person name="Ohm R.A."/>
            <person name="Ortiz-Santana B."/>
            <person name="Ovrebo C."/>
            <person name="Racz N."/>
            <person name="Riley R."/>
            <person name="Savchenko A."/>
            <person name="Shiryaev A."/>
            <person name="Soop K."/>
            <person name="Spirin V."/>
            <person name="Szebenyi C."/>
            <person name="Tomsovsky M."/>
            <person name="Tulloss R.E."/>
            <person name="Uehling J."/>
            <person name="Grigoriev I.V."/>
            <person name="Vagvolgyi C."/>
            <person name="Papp T."/>
            <person name="Martin F.M."/>
            <person name="Miettinen O."/>
            <person name="Hibbett D.S."/>
            <person name="Nagy L.G."/>
        </authorList>
    </citation>
    <scope>NUCLEOTIDE SEQUENCE [LARGE SCALE GENOMIC DNA]</scope>
    <source>
        <strain evidence="2 3">FP101781</strain>
    </source>
</reference>
<feature type="compositionally biased region" description="Basic and acidic residues" evidence="1">
    <location>
        <begin position="19"/>
        <end position="30"/>
    </location>
</feature>
<organism evidence="2 3">
    <name type="scientific">Coprinellus micaceus</name>
    <name type="common">Glistening ink-cap mushroom</name>
    <name type="synonym">Coprinus micaceus</name>
    <dbReference type="NCBI Taxonomy" id="71717"/>
    <lineage>
        <taxon>Eukaryota</taxon>
        <taxon>Fungi</taxon>
        <taxon>Dikarya</taxon>
        <taxon>Basidiomycota</taxon>
        <taxon>Agaricomycotina</taxon>
        <taxon>Agaricomycetes</taxon>
        <taxon>Agaricomycetidae</taxon>
        <taxon>Agaricales</taxon>
        <taxon>Agaricineae</taxon>
        <taxon>Psathyrellaceae</taxon>
        <taxon>Coprinellus</taxon>
    </lineage>
</organism>
<feature type="region of interest" description="Disordered" evidence="1">
    <location>
        <begin position="1"/>
        <end position="84"/>
    </location>
</feature>
<evidence type="ECO:0000313" key="3">
    <source>
        <dbReference type="Proteomes" id="UP000298030"/>
    </source>
</evidence>
<sequence length="191" mass="21612">MADLASSPRPSSSAGDVGRALKTEADDQRDSSSLGLSPSPHISPPPPEQTMPSTQHPQVRPSMANENARRAQEKSEKRPSKTMNIQELVDGPFIRFGTQSEIVLPFQERVAQEDSSRKDLTERLLLLLLETHAWMAARPRRERMHEVEKLEEHVKNTTEIEEQQERAREKLSQFVRHLTNAVQALAQGMNF</sequence>
<keyword evidence="3" id="KW-1185">Reference proteome</keyword>
<evidence type="ECO:0000256" key="1">
    <source>
        <dbReference type="SAM" id="MobiDB-lite"/>
    </source>
</evidence>
<gene>
    <name evidence="2" type="ORF">FA13DRAFT_70126</name>
</gene>
<dbReference type="Proteomes" id="UP000298030">
    <property type="component" value="Unassembled WGS sequence"/>
</dbReference>
<dbReference type="EMBL" id="QPFP01000010">
    <property type="protein sequence ID" value="TEB34160.1"/>
    <property type="molecule type" value="Genomic_DNA"/>
</dbReference>
<accession>A0A4Y7TJ25</accession>
<protein>
    <submittedName>
        <fullName evidence="2">Uncharacterized protein</fullName>
    </submittedName>
</protein>
<proteinExistence type="predicted"/>
<feature type="compositionally biased region" description="Low complexity" evidence="1">
    <location>
        <begin position="31"/>
        <end position="40"/>
    </location>
</feature>
<evidence type="ECO:0000313" key="2">
    <source>
        <dbReference type="EMBL" id="TEB34160.1"/>
    </source>
</evidence>
<dbReference type="AlphaFoldDB" id="A0A4Y7TJ25"/>